<keyword evidence="7 11" id="KW-0472">Membrane</keyword>
<dbReference type="GO" id="GO:0032977">
    <property type="term" value="F:membrane insertase activity"/>
    <property type="evidence" value="ECO:0007669"/>
    <property type="project" value="InterPro"/>
</dbReference>
<evidence type="ECO:0000259" key="12">
    <source>
        <dbReference type="Pfam" id="PF02096"/>
    </source>
</evidence>
<keyword evidence="8" id="KW-0143">Chaperone</keyword>
<accession>A0A949K547</accession>
<evidence type="ECO:0000256" key="1">
    <source>
        <dbReference type="ARBA" id="ARBA00004651"/>
    </source>
</evidence>
<dbReference type="AlphaFoldDB" id="A0A949K547"/>
<comment type="subcellular location">
    <subcellularLocation>
        <location evidence="1">Cell membrane</location>
        <topology evidence="1">Multi-pass membrane protein</topology>
    </subcellularLocation>
    <subcellularLocation>
        <location evidence="9">Membrane</location>
        <topology evidence="9">Multi-pass membrane protein</topology>
    </subcellularLocation>
</comment>
<dbReference type="PANTHER" id="PTHR12428">
    <property type="entry name" value="OXA1"/>
    <property type="match status" value="1"/>
</dbReference>
<protein>
    <submittedName>
        <fullName evidence="13">YidC/Oxa1 family membrane protein insertase</fullName>
    </submittedName>
</protein>
<dbReference type="NCBIfam" id="TIGR03592">
    <property type="entry name" value="yidC_oxa1_cterm"/>
    <property type="match status" value="1"/>
</dbReference>
<keyword evidence="3" id="KW-1003">Cell membrane</keyword>
<dbReference type="GO" id="GO:0005886">
    <property type="term" value="C:plasma membrane"/>
    <property type="evidence" value="ECO:0007669"/>
    <property type="project" value="UniProtKB-SubCell"/>
</dbReference>
<keyword evidence="6 11" id="KW-1133">Transmembrane helix</keyword>
<evidence type="ECO:0000256" key="7">
    <source>
        <dbReference type="ARBA" id="ARBA00023136"/>
    </source>
</evidence>
<dbReference type="Pfam" id="PF02096">
    <property type="entry name" value="60KD_IMP"/>
    <property type="match status" value="1"/>
</dbReference>
<evidence type="ECO:0000256" key="4">
    <source>
        <dbReference type="ARBA" id="ARBA00022692"/>
    </source>
</evidence>
<dbReference type="Proteomes" id="UP000712157">
    <property type="component" value="Unassembled WGS sequence"/>
</dbReference>
<comment type="caution">
    <text evidence="13">The sequence shown here is derived from an EMBL/GenBank/DDBJ whole genome shotgun (WGS) entry which is preliminary data.</text>
</comment>
<evidence type="ECO:0000256" key="8">
    <source>
        <dbReference type="ARBA" id="ARBA00023186"/>
    </source>
</evidence>
<keyword evidence="5" id="KW-0653">Protein transport</keyword>
<evidence type="ECO:0000256" key="3">
    <source>
        <dbReference type="ARBA" id="ARBA00022475"/>
    </source>
</evidence>
<feature type="transmembrane region" description="Helical" evidence="11">
    <location>
        <begin position="12"/>
        <end position="32"/>
    </location>
</feature>
<feature type="region of interest" description="Disordered" evidence="10">
    <location>
        <begin position="384"/>
        <end position="434"/>
    </location>
</feature>
<evidence type="ECO:0000256" key="5">
    <source>
        <dbReference type="ARBA" id="ARBA00022927"/>
    </source>
</evidence>
<name>A0A949K547_9FIRM</name>
<feature type="domain" description="Membrane insertase YidC/Oxa/ALB C-terminal" evidence="12">
    <location>
        <begin position="43"/>
        <end position="338"/>
    </location>
</feature>
<sequence length="434" mass="48093">MPGILLTQSNTFIIGPIAKVLGWILDKIYIFLDTVFHVQNISVCIIIFTFVIYMCMLPLTIKQQKFSKLSAKMNPELMAIQKKYKNKKDQNSMMAMNEETKALYAKYGVSPTGGCLQLVIQMPILFALYRVIMNVPAYVDSVKDIFMGLVNHIYSIPNYQELVTEMAQSAKVMSTDFGTAEAAKNTIVDVLYKLQSADWSTLSAKISDFAGGAQAGLEQLVSGTSQQLTHINNFFGINIADAPWTIIKTEMATGIGIGIVIAIAIPVLSALTQMLSIKLMPQPAATDENNTMNSTMKSMNLMMPIMSAVFCFTFPIGLGIYWVASAVARAIQQIAINKYMDRVDIEQLIAKNAEKAAKKRAKKGLPPQKVNTVARQSLRNIEDTTAKKKAMSSEEREAAIQKSTEFYKNNEAKPGSIASKARMVQQFNEKNKKK</sequence>
<feature type="transmembrane region" description="Helical" evidence="11">
    <location>
        <begin position="301"/>
        <end position="324"/>
    </location>
</feature>
<evidence type="ECO:0000256" key="10">
    <source>
        <dbReference type="SAM" id="MobiDB-lite"/>
    </source>
</evidence>
<dbReference type="InterPro" id="IPR028055">
    <property type="entry name" value="YidC/Oxa/ALB_C"/>
</dbReference>
<dbReference type="GO" id="GO:0051205">
    <property type="term" value="P:protein insertion into membrane"/>
    <property type="evidence" value="ECO:0007669"/>
    <property type="project" value="TreeGrafter"/>
</dbReference>
<proteinExistence type="inferred from homology"/>
<evidence type="ECO:0000313" key="14">
    <source>
        <dbReference type="Proteomes" id="UP000712157"/>
    </source>
</evidence>
<organism evidence="13 14">
    <name type="scientific">Diplocloster agilis</name>
    <dbReference type="NCBI Taxonomy" id="2850323"/>
    <lineage>
        <taxon>Bacteria</taxon>
        <taxon>Bacillati</taxon>
        <taxon>Bacillota</taxon>
        <taxon>Clostridia</taxon>
        <taxon>Lachnospirales</taxon>
        <taxon>Lachnospiraceae</taxon>
        <taxon>Diplocloster</taxon>
    </lineage>
</organism>
<feature type="compositionally biased region" description="Basic and acidic residues" evidence="10">
    <location>
        <begin position="384"/>
        <end position="399"/>
    </location>
</feature>
<dbReference type="InterPro" id="IPR001708">
    <property type="entry name" value="YidC/ALB3/OXA1/COX18"/>
</dbReference>
<dbReference type="EMBL" id="JAHQCW010000017">
    <property type="protein sequence ID" value="MBU9737181.1"/>
    <property type="molecule type" value="Genomic_DNA"/>
</dbReference>
<keyword evidence="2" id="KW-0813">Transport</keyword>
<gene>
    <name evidence="13" type="ORF">KTH89_11570</name>
</gene>
<keyword evidence="14" id="KW-1185">Reference proteome</keyword>
<evidence type="ECO:0000256" key="11">
    <source>
        <dbReference type="SAM" id="Phobius"/>
    </source>
</evidence>
<dbReference type="RefSeq" id="WP_158345236.1">
    <property type="nucleotide sequence ID" value="NZ_JAHQCW010000017.1"/>
</dbReference>
<feature type="transmembrane region" description="Helical" evidence="11">
    <location>
        <begin position="38"/>
        <end position="59"/>
    </location>
</feature>
<evidence type="ECO:0000313" key="13">
    <source>
        <dbReference type="EMBL" id="MBU9737181.1"/>
    </source>
</evidence>
<evidence type="ECO:0000256" key="9">
    <source>
        <dbReference type="RuleBase" id="RU003945"/>
    </source>
</evidence>
<dbReference type="InterPro" id="IPR047196">
    <property type="entry name" value="YidC_ALB_C"/>
</dbReference>
<evidence type="ECO:0000256" key="2">
    <source>
        <dbReference type="ARBA" id="ARBA00022448"/>
    </source>
</evidence>
<feature type="transmembrane region" description="Helical" evidence="11">
    <location>
        <begin position="251"/>
        <end position="271"/>
    </location>
</feature>
<dbReference type="PANTHER" id="PTHR12428:SF65">
    <property type="entry name" value="CYTOCHROME C OXIDASE ASSEMBLY PROTEIN COX18, MITOCHONDRIAL"/>
    <property type="match status" value="1"/>
</dbReference>
<keyword evidence="4 9" id="KW-0812">Transmembrane</keyword>
<evidence type="ECO:0000256" key="6">
    <source>
        <dbReference type="ARBA" id="ARBA00022989"/>
    </source>
</evidence>
<reference evidence="13" key="1">
    <citation type="submission" date="2021-06" db="EMBL/GenBank/DDBJ databases">
        <title>Description of novel taxa of the family Lachnospiraceae.</title>
        <authorList>
            <person name="Chaplin A.V."/>
            <person name="Sokolova S.R."/>
            <person name="Pikina A.P."/>
            <person name="Korzhanova M."/>
            <person name="Belova V."/>
            <person name="Korostin D."/>
            <person name="Efimov B.A."/>
        </authorList>
    </citation>
    <scope>NUCLEOTIDE SEQUENCE</scope>
    <source>
        <strain evidence="13">ASD5720</strain>
    </source>
</reference>
<comment type="similarity">
    <text evidence="9">Belongs to the OXA1/ALB3/YidC family.</text>
</comment>
<dbReference type="CDD" id="cd20070">
    <property type="entry name" value="5TM_YidC_Alb3"/>
    <property type="match status" value="1"/>
</dbReference>
<dbReference type="GO" id="GO:0015031">
    <property type="term" value="P:protein transport"/>
    <property type="evidence" value="ECO:0007669"/>
    <property type="project" value="UniProtKB-KW"/>
</dbReference>